<keyword evidence="2" id="KW-1185">Reference proteome</keyword>
<dbReference type="EMBL" id="JAHYXK010000020">
    <property type="protein sequence ID" value="MBW7468851.1"/>
    <property type="molecule type" value="Genomic_DNA"/>
</dbReference>
<proteinExistence type="predicted"/>
<protein>
    <submittedName>
        <fullName evidence="1">Autotransporter outer membrane beta-barrel domain-containing protein</fullName>
    </submittedName>
</protein>
<dbReference type="InterPro" id="IPR036709">
    <property type="entry name" value="Autotransporte_beta_dom_sf"/>
</dbReference>
<evidence type="ECO:0000313" key="1">
    <source>
        <dbReference type="EMBL" id="MBW7468851.1"/>
    </source>
</evidence>
<dbReference type="Proteomes" id="UP000813018">
    <property type="component" value="Unassembled WGS sequence"/>
</dbReference>
<reference evidence="1 2" key="1">
    <citation type="journal article" date="2016" name="Int. J. Syst. Evol. Microbiol.">
        <title>Pontibacter aydingkolensis sp. nov., isolated from soil of a salt lake.</title>
        <authorList>
            <person name="Osman G."/>
            <person name="Zhang T."/>
            <person name="Lou K."/>
            <person name="Gao Y."/>
            <person name="Chang W."/>
            <person name="Lin Q."/>
            <person name="Yang H.M."/>
            <person name="Huo X.D."/>
            <person name="Wang N."/>
        </authorList>
    </citation>
    <scope>NUCLEOTIDE SEQUENCE [LARGE SCALE GENOMIC DNA]</scope>
    <source>
        <strain evidence="1 2">KACC 19255</strain>
    </source>
</reference>
<gene>
    <name evidence="1" type="ORF">K0O23_17380</name>
</gene>
<dbReference type="RefSeq" id="WP_219878725.1">
    <property type="nucleotide sequence ID" value="NZ_JAHYXK010000020.1"/>
</dbReference>
<organism evidence="1 2">
    <name type="scientific">Pontibacter aydingkolensis</name>
    <dbReference type="NCBI Taxonomy" id="1911536"/>
    <lineage>
        <taxon>Bacteria</taxon>
        <taxon>Pseudomonadati</taxon>
        <taxon>Bacteroidota</taxon>
        <taxon>Cytophagia</taxon>
        <taxon>Cytophagales</taxon>
        <taxon>Hymenobacteraceae</taxon>
        <taxon>Pontibacter</taxon>
    </lineage>
</organism>
<comment type="caution">
    <text evidence="1">The sequence shown here is derived from an EMBL/GenBank/DDBJ whole genome shotgun (WGS) entry which is preliminary data.</text>
</comment>
<name>A0ABS7CYC7_9BACT</name>
<sequence length="432" mass="49222">MMGKYLYCCLIKLLSGILLLLTTEVATGQIVYPIGGDRFSPVTSKLFNEAYNPSKDSSAVPVVVTRLIRGREIDTTPLAKEFPKHKIPYIKLPVALPDLQGYADTVAVLWYLRNPLRPSSGVINVMLIAQKKNQELVYFIDSNNNNNFLDDGKPFHFKPEEKQKEVEIYDNRIGGSVTLLLHNLMPVNTPLAQKHTPEAEQNKTGLEKKQVYKPRAFGLIFIGGLSSGSGDASMFFRVKNQPDSDERNMSYHYTAKYFASLNTSLGLAFSFRNFYIGGSGSYELSQVGEQNMRVRYEKGSAYVNQFLNNQGSWPYTRFNFTLFTEYDIPLNKKLRLTPMVSYTRYELLTEQPFTFSGAAKLNDYFHDRYAYSYGGKVKYVLTDRSMLFVELYKRENFFDASSYFSDIEEGSFKMSLKQVYGGVGIQVRVTDL</sequence>
<dbReference type="SUPFAM" id="SSF103515">
    <property type="entry name" value="Autotransporter"/>
    <property type="match status" value="1"/>
</dbReference>
<accession>A0ABS7CYC7</accession>
<evidence type="ECO:0000313" key="2">
    <source>
        <dbReference type="Proteomes" id="UP000813018"/>
    </source>
</evidence>